<evidence type="ECO:0000313" key="1">
    <source>
        <dbReference type="EMBL" id="KAA6315902.1"/>
    </source>
</evidence>
<feature type="non-terminal residue" evidence="1">
    <location>
        <position position="110"/>
    </location>
</feature>
<evidence type="ECO:0008006" key="2">
    <source>
        <dbReference type="Google" id="ProtNLM"/>
    </source>
</evidence>
<dbReference type="EMBL" id="SNRY01005078">
    <property type="protein sequence ID" value="KAA6315902.1"/>
    <property type="molecule type" value="Genomic_DNA"/>
</dbReference>
<gene>
    <name evidence="1" type="ORF">EZS27_033709</name>
</gene>
<name>A0A5J4Q331_9ZZZZ</name>
<dbReference type="InterPro" id="IPR036705">
    <property type="entry name" value="Ribosyl_crysJ1_sf"/>
</dbReference>
<proteinExistence type="predicted"/>
<protein>
    <recommendedName>
        <fullName evidence="2">ADP-ribosyl-[dinitrogen reductase] hydrolase</fullName>
    </recommendedName>
</protein>
<organism evidence="1">
    <name type="scientific">termite gut metagenome</name>
    <dbReference type="NCBI Taxonomy" id="433724"/>
    <lineage>
        <taxon>unclassified sequences</taxon>
        <taxon>metagenomes</taxon>
        <taxon>organismal metagenomes</taxon>
    </lineage>
</organism>
<reference evidence="1" key="1">
    <citation type="submission" date="2019-03" db="EMBL/GenBank/DDBJ databases">
        <title>Single cell metagenomics reveals metabolic interactions within the superorganism composed of flagellate Streblomastix strix and complex community of Bacteroidetes bacteria on its surface.</title>
        <authorList>
            <person name="Treitli S.C."/>
            <person name="Kolisko M."/>
            <person name="Husnik F."/>
            <person name="Keeling P."/>
            <person name="Hampl V."/>
        </authorList>
    </citation>
    <scope>NUCLEOTIDE SEQUENCE</scope>
    <source>
        <strain evidence="1">STM</strain>
    </source>
</reference>
<dbReference type="Gene3D" id="1.10.4080.10">
    <property type="entry name" value="ADP-ribosylation/Crystallin J1"/>
    <property type="match status" value="1"/>
</dbReference>
<dbReference type="InterPro" id="IPR005502">
    <property type="entry name" value="Ribosyl_crysJ1"/>
</dbReference>
<comment type="caution">
    <text evidence="1">The sequence shown here is derived from an EMBL/GenBank/DDBJ whole genome shotgun (WGS) entry which is preliminary data.</text>
</comment>
<accession>A0A5J4Q331</accession>
<dbReference type="SUPFAM" id="SSF101478">
    <property type="entry name" value="ADP-ribosylglycohydrolase"/>
    <property type="match status" value="1"/>
</dbReference>
<sequence length="110" mass="12054">MLRLAEQSAEITHNHSEGIKGAKAIAHAIFLARTGCDKDTIKKEITTSYAGYHLNKTVDEIREKNTVFDETCQVTVPQALSCFLESDDFENCIRLSVSIGGDSDTIACMA</sequence>
<dbReference type="Pfam" id="PF03747">
    <property type="entry name" value="ADP_ribosyl_GH"/>
    <property type="match status" value="1"/>
</dbReference>
<dbReference type="AlphaFoldDB" id="A0A5J4Q331"/>